<dbReference type="Proteomes" id="UP001195483">
    <property type="component" value="Unassembled WGS sequence"/>
</dbReference>
<evidence type="ECO:0000313" key="7">
    <source>
        <dbReference type="EMBL" id="KAK3587942.1"/>
    </source>
</evidence>
<keyword evidence="8" id="KW-1185">Reference proteome</keyword>
<dbReference type="Gene3D" id="2.120.10.30">
    <property type="entry name" value="TolB, C-terminal domain"/>
    <property type="match status" value="1"/>
</dbReference>
<dbReference type="PROSITE" id="PS50119">
    <property type="entry name" value="ZF_BBOX"/>
    <property type="match status" value="2"/>
</dbReference>
<feature type="domain" description="RING-type" evidence="5">
    <location>
        <begin position="18"/>
        <end position="63"/>
    </location>
</feature>
<evidence type="ECO:0000259" key="6">
    <source>
        <dbReference type="PROSITE" id="PS50119"/>
    </source>
</evidence>
<dbReference type="PANTHER" id="PTHR25462:SF296">
    <property type="entry name" value="MEIOTIC P26, ISOFORM F"/>
    <property type="match status" value="1"/>
</dbReference>
<reference evidence="7" key="3">
    <citation type="submission" date="2023-05" db="EMBL/GenBank/DDBJ databases">
        <authorList>
            <person name="Smith C.H."/>
        </authorList>
    </citation>
    <scope>NUCLEOTIDE SEQUENCE</scope>
    <source>
        <strain evidence="7">CHS0354</strain>
        <tissue evidence="7">Mantle</tissue>
    </source>
</reference>
<dbReference type="CDD" id="cd19756">
    <property type="entry name" value="Bbox2"/>
    <property type="match status" value="1"/>
</dbReference>
<dbReference type="SUPFAM" id="SSF63829">
    <property type="entry name" value="Calcium-dependent phosphotriesterase"/>
    <property type="match status" value="1"/>
</dbReference>
<dbReference type="InterPro" id="IPR047153">
    <property type="entry name" value="TRIM45/56/19-like"/>
</dbReference>
<dbReference type="GO" id="GO:0008270">
    <property type="term" value="F:zinc ion binding"/>
    <property type="evidence" value="ECO:0007669"/>
    <property type="project" value="UniProtKB-KW"/>
</dbReference>
<dbReference type="PROSITE" id="PS50089">
    <property type="entry name" value="ZF_RING_2"/>
    <property type="match status" value="1"/>
</dbReference>
<evidence type="ECO:0000256" key="3">
    <source>
        <dbReference type="ARBA" id="ARBA00022833"/>
    </source>
</evidence>
<dbReference type="PANTHER" id="PTHR25462">
    <property type="entry name" value="BONUS, ISOFORM C-RELATED"/>
    <property type="match status" value="1"/>
</dbReference>
<reference evidence="7" key="1">
    <citation type="journal article" date="2021" name="Genome Biol. Evol.">
        <title>A High-Quality Reference Genome for a Parasitic Bivalve with Doubly Uniparental Inheritance (Bivalvia: Unionida).</title>
        <authorList>
            <person name="Smith C.H."/>
        </authorList>
    </citation>
    <scope>NUCLEOTIDE SEQUENCE</scope>
    <source>
        <strain evidence="7">CHS0354</strain>
    </source>
</reference>
<evidence type="ECO:0000256" key="1">
    <source>
        <dbReference type="ARBA" id="ARBA00022723"/>
    </source>
</evidence>
<dbReference type="Gene3D" id="3.30.160.60">
    <property type="entry name" value="Classic Zinc Finger"/>
    <property type="match status" value="1"/>
</dbReference>
<feature type="domain" description="B box-type" evidence="6">
    <location>
        <begin position="167"/>
        <end position="218"/>
    </location>
</feature>
<dbReference type="InterPro" id="IPR011042">
    <property type="entry name" value="6-blade_b-propeller_TolB-like"/>
</dbReference>
<dbReference type="Pfam" id="PF00097">
    <property type="entry name" value="zf-C3HC4"/>
    <property type="match status" value="1"/>
</dbReference>
<organism evidence="7 8">
    <name type="scientific">Potamilus streckersoni</name>
    <dbReference type="NCBI Taxonomy" id="2493646"/>
    <lineage>
        <taxon>Eukaryota</taxon>
        <taxon>Metazoa</taxon>
        <taxon>Spiralia</taxon>
        <taxon>Lophotrochozoa</taxon>
        <taxon>Mollusca</taxon>
        <taxon>Bivalvia</taxon>
        <taxon>Autobranchia</taxon>
        <taxon>Heteroconchia</taxon>
        <taxon>Palaeoheterodonta</taxon>
        <taxon>Unionida</taxon>
        <taxon>Unionoidea</taxon>
        <taxon>Unionidae</taxon>
        <taxon>Ambleminae</taxon>
        <taxon>Lampsilini</taxon>
        <taxon>Potamilus</taxon>
    </lineage>
</organism>
<keyword evidence="3" id="KW-0862">Zinc</keyword>
<dbReference type="SMART" id="SM00336">
    <property type="entry name" value="BBOX"/>
    <property type="match status" value="2"/>
</dbReference>
<protein>
    <submittedName>
        <fullName evidence="7">Uncharacterized protein</fullName>
    </submittedName>
</protein>
<dbReference type="Gene3D" id="3.30.40.10">
    <property type="entry name" value="Zinc/RING finger domain, C3HC4 (zinc finger)"/>
    <property type="match status" value="1"/>
</dbReference>
<evidence type="ECO:0000259" key="5">
    <source>
        <dbReference type="PROSITE" id="PS50089"/>
    </source>
</evidence>
<feature type="domain" description="B box-type" evidence="6">
    <location>
        <begin position="100"/>
        <end position="150"/>
    </location>
</feature>
<dbReference type="SUPFAM" id="SSF57850">
    <property type="entry name" value="RING/U-box"/>
    <property type="match status" value="1"/>
</dbReference>
<dbReference type="SMART" id="SM00184">
    <property type="entry name" value="RING"/>
    <property type="match status" value="1"/>
</dbReference>
<evidence type="ECO:0000313" key="8">
    <source>
        <dbReference type="Proteomes" id="UP001195483"/>
    </source>
</evidence>
<dbReference type="InterPro" id="IPR018957">
    <property type="entry name" value="Znf_C3HC4_RING-type"/>
</dbReference>
<reference evidence="7" key="2">
    <citation type="journal article" date="2021" name="Genome Biol. Evol.">
        <title>Developing a high-quality reference genome for a parasitic bivalve with doubly uniparental inheritance (Bivalvia: Unionida).</title>
        <authorList>
            <person name="Smith C.H."/>
        </authorList>
    </citation>
    <scope>NUCLEOTIDE SEQUENCE</scope>
    <source>
        <strain evidence="7">CHS0354</strain>
        <tissue evidence="7">Mantle</tissue>
    </source>
</reference>
<dbReference type="SUPFAM" id="SSF57845">
    <property type="entry name" value="B-box zinc-binding domain"/>
    <property type="match status" value="1"/>
</dbReference>
<proteinExistence type="predicted"/>
<keyword evidence="2 4" id="KW-0863">Zinc-finger</keyword>
<evidence type="ECO:0000256" key="4">
    <source>
        <dbReference type="PROSITE-ProRule" id="PRU00024"/>
    </source>
</evidence>
<evidence type="ECO:0000256" key="2">
    <source>
        <dbReference type="ARBA" id="ARBA00022771"/>
    </source>
</evidence>
<gene>
    <name evidence="7" type="ORF">CHS0354_014457</name>
</gene>
<dbReference type="InterPro" id="IPR000315">
    <property type="entry name" value="Znf_B-box"/>
</dbReference>
<accession>A0AAE0VSW1</accession>
<dbReference type="EMBL" id="JAEAOA010000895">
    <property type="protein sequence ID" value="KAK3587942.1"/>
    <property type="molecule type" value="Genomic_DNA"/>
</dbReference>
<dbReference type="InterPro" id="IPR017907">
    <property type="entry name" value="Znf_RING_CS"/>
</dbReference>
<dbReference type="InterPro" id="IPR013083">
    <property type="entry name" value="Znf_RING/FYVE/PHD"/>
</dbReference>
<dbReference type="AlphaFoldDB" id="A0AAE0VSW1"/>
<dbReference type="PROSITE" id="PS00518">
    <property type="entry name" value="ZF_RING_1"/>
    <property type="match status" value="1"/>
</dbReference>
<name>A0AAE0VSW1_9BIVA</name>
<dbReference type="InterPro" id="IPR001841">
    <property type="entry name" value="Znf_RING"/>
</dbReference>
<comment type="caution">
    <text evidence="7">The sequence shown here is derived from an EMBL/GenBank/DDBJ whole genome shotgun (WGS) entry which is preliminary data.</text>
</comment>
<dbReference type="Pfam" id="PF00643">
    <property type="entry name" value="zf-B_box"/>
    <property type="match status" value="1"/>
</dbReference>
<sequence length="693" mass="78245">MSKRDKTEKKITDDFLKCELCKRMLQDPRTLQCLHSFCRDCLLTYIVETTKSSSKGSFQCPLCLQTIMAPKSGQPPEKWADDLDVDPFVNAYIEALTLKDIGKLCDTCERQEKNSVAEKFCRSCHDALCDECVGFHNALKTTKAHVIEDLSKLRRQPMREIIEEPSCRDHDGEHLIRYCETHKELVCEKCVATKHKNCKDVTTTTEAAQKQKHEATNMLDSLTEETQMAKSIYEDRMTEDSALEEAQERILKQIQTVRQNVSEILTKLEGQSIGQLYDVHKKEKANIQTELKEAQRTRKAVGKVQSTMEYVTKHGSDGHLMQVMEKAKNQERFYNDRVINLNNKIQKTRLEFIVESTLQKVMSSVKELGELKIISIKGNLPLSSTIQSSRSSIAEDHHEASLRLETKSGSSGKQRLVESIATFSGRTPSDWEPCWFTGVVYLPNEQILLVDRNNSKVKIFDKDLQPISETTLLSQPFDVALVSVSEIAITIPRENKIELYTLGTNLTHKGTILTSDRCYGISFARDRFAVTCACGSPPSVKVYSKEGKEMLDICPEENYQPLFFRPWYVHLEQSGNSFIVSDCNRSHVTSVTGSVIKRYVYKSSSLNSPRGFCVMSDGKILVCGWGSDNIQLIDENGLYIQDVISRMDGIIGPQNLAVSSKGDKLVVTFDPSSGSSDSVKLFRYKSPTSTKFA</sequence>
<keyword evidence="1" id="KW-0479">Metal-binding</keyword>